<dbReference type="InterPro" id="IPR011747">
    <property type="entry name" value="CHP02241"/>
</dbReference>
<dbReference type="NCBIfam" id="TIGR02241">
    <property type="entry name" value="conserved hypothetical phage tail region protein"/>
    <property type="match status" value="1"/>
</dbReference>
<evidence type="ECO:0000313" key="2">
    <source>
        <dbReference type="Proteomes" id="UP001054846"/>
    </source>
</evidence>
<sequence length="171" mass="19040">MAAPSYEFLTACRFYLELILDGSTEADAIFLECRGIRAKQPVVDIYEVTPQRWGGAKHGLVVSTKMPGNTQRTTLILRRGMSSSIVLWNWFYAVEQGGWAAQRRSGSLTMYTQSGDPTARFDFDGAWPTSFGPASGKFSYIETNRPGLDASSSDFALEEVELAVEEFKRVM</sequence>
<protein>
    <submittedName>
        <fullName evidence="1">Phage tail protein</fullName>
    </submittedName>
</protein>
<dbReference type="Pfam" id="PF06841">
    <property type="entry name" value="Phage_T4_gp19"/>
    <property type="match status" value="1"/>
</dbReference>
<dbReference type="PANTHER" id="PTHR38009">
    <property type="entry name" value="CONSERVED HYPOTHETICAL PHAGE TAIL PROTEIN"/>
    <property type="match status" value="1"/>
</dbReference>
<reference evidence="1 2" key="1">
    <citation type="journal article" date="2021" name="Genome Biol. Evol.">
        <title>Complete Genome Sequencing of a Novel Gloeobacter Species from a Waterfall Cave in Mexico.</title>
        <authorList>
            <person name="Saw J.H."/>
            <person name="Cardona T."/>
            <person name="Montejano G."/>
        </authorList>
    </citation>
    <scope>NUCLEOTIDE SEQUENCE [LARGE SCALE GENOMIC DNA]</scope>
    <source>
        <strain evidence="1">MG652769</strain>
    </source>
</reference>
<dbReference type="Proteomes" id="UP001054846">
    <property type="component" value="Chromosome"/>
</dbReference>
<accession>A0ABY3PN95</accession>
<proteinExistence type="predicted"/>
<evidence type="ECO:0000313" key="1">
    <source>
        <dbReference type="EMBL" id="UFP95156.1"/>
    </source>
</evidence>
<gene>
    <name evidence="1" type="ORF">ISF26_02565</name>
</gene>
<organism evidence="1 2">
    <name type="scientific">Gloeobacter morelensis MG652769</name>
    <dbReference type="NCBI Taxonomy" id="2781736"/>
    <lineage>
        <taxon>Bacteria</taxon>
        <taxon>Bacillati</taxon>
        <taxon>Cyanobacteriota</taxon>
        <taxon>Cyanophyceae</taxon>
        <taxon>Gloeobacterales</taxon>
        <taxon>Gloeobacteraceae</taxon>
        <taxon>Gloeobacter</taxon>
        <taxon>Gloeobacter morelensis</taxon>
    </lineage>
</organism>
<dbReference type="InterPro" id="IPR010667">
    <property type="entry name" value="Phage_T4_Gp19"/>
</dbReference>
<dbReference type="RefSeq" id="WP_230842350.1">
    <property type="nucleotide sequence ID" value="NZ_CP063845.1"/>
</dbReference>
<dbReference type="PANTHER" id="PTHR38009:SF1">
    <property type="entry name" value="CONSERVED HYPOTHETICAL PHAGE TAIL PROTEIN"/>
    <property type="match status" value="1"/>
</dbReference>
<dbReference type="EMBL" id="CP063845">
    <property type="protein sequence ID" value="UFP95156.1"/>
    <property type="molecule type" value="Genomic_DNA"/>
</dbReference>
<keyword evidence="2" id="KW-1185">Reference proteome</keyword>
<name>A0ABY3PN95_9CYAN</name>